<keyword evidence="8" id="KW-0784">Thiamine biosynthesis</keyword>
<comment type="similarity">
    <text evidence="3">Belongs to the NMT1/THI5 family.</text>
</comment>
<accession>C1MS86</accession>
<comment type="pathway">
    <text evidence="2">Cofactor biosynthesis; thiamine diphosphate biosynthesis.</text>
</comment>
<dbReference type="RefSeq" id="XP_003058640.1">
    <property type="nucleotide sequence ID" value="XM_003058594.1"/>
</dbReference>
<protein>
    <recommendedName>
        <fullName evidence="10">Thiamine pyrimidine synthase</fullName>
    </recommendedName>
</protein>
<evidence type="ECO:0000256" key="7">
    <source>
        <dbReference type="ARBA" id="ARBA00022898"/>
    </source>
</evidence>
<dbReference type="SMR" id="C1MS86"/>
<dbReference type="AlphaFoldDB" id="C1MS86"/>
<dbReference type="GO" id="GO:0009229">
    <property type="term" value="P:thiamine diphosphate biosynthetic process"/>
    <property type="evidence" value="ECO:0007669"/>
    <property type="project" value="UniProtKB-UniPathway"/>
</dbReference>
<dbReference type="GO" id="GO:0009228">
    <property type="term" value="P:thiamine biosynthetic process"/>
    <property type="evidence" value="ECO:0007669"/>
    <property type="project" value="UniProtKB-KW"/>
</dbReference>
<evidence type="ECO:0000313" key="14">
    <source>
        <dbReference type="Proteomes" id="UP000001876"/>
    </source>
</evidence>
<keyword evidence="5" id="KW-0808">Transferase</keyword>
<evidence type="ECO:0000256" key="3">
    <source>
        <dbReference type="ARBA" id="ARBA00009406"/>
    </source>
</evidence>
<evidence type="ECO:0000256" key="5">
    <source>
        <dbReference type="ARBA" id="ARBA00022679"/>
    </source>
</evidence>
<feature type="domain" description="SsuA/THI5-like" evidence="12">
    <location>
        <begin position="77"/>
        <end position="263"/>
    </location>
</feature>
<keyword evidence="7" id="KW-0663">Pyridoxal phosphate</keyword>
<dbReference type="EMBL" id="GG663739">
    <property type="protein sequence ID" value="EEH57095.1"/>
    <property type="molecule type" value="Genomic_DNA"/>
</dbReference>
<sequence>MASSDDAKTKTPVIVALDWTPNGNHLGFYVALDAGVYADAGLDVRLVSPSDADYKGSYHTPSDDATASDATATATPYVTPCSKVAAGDAHFAINSPEGVLGWNTADGRPRLKAVAALLHDRNTSAIVTLRSSGKASPADLDGATYASYAARFEGRIVREIIRHAGGKGDFREVTPPMLGVFETLVKGDADATWIFKQWEGVEAVLEGIDLNVFTLLDNGVPYAYNPCLCAHPEWLRANAATARAFLEATAEGYRRAADDPGAAADALLRLAKKHHPEVKIGVHQAHASADYLATRFLDPETKAWGRMEARVWDEYVRWLWDRGLLTTGLNSRHPDGGATFSLDDLRDGKAGERIDLESVPTVFTNEYLPPLSSSSS</sequence>
<evidence type="ECO:0000313" key="13">
    <source>
        <dbReference type="EMBL" id="EEH57095.1"/>
    </source>
</evidence>
<evidence type="ECO:0000256" key="9">
    <source>
        <dbReference type="ARBA" id="ARBA00023004"/>
    </source>
</evidence>
<keyword evidence="14" id="KW-1185">Reference proteome</keyword>
<comment type="subunit">
    <text evidence="4">Homodimer.</text>
</comment>
<gene>
    <name evidence="13" type="ORF">MICPUCDRAFT_58387</name>
</gene>
<dbReference type="Proteomes" id="UP000001876">
    <property type="component" value="Unassembled WGS sequence"/>
</dbReference>
<evidence type="ECO:0000256" key="4">
    <source>
        <dbReference type="ARBA" id="ARBA00011738"/>
    </source>
</evidence>
<dbReference type="STRING" id="564608.C1MS86"/>
<dbReference type="KEGG" id="mpp:MICPUCDRAFT_58387"/>
<dbReference type="UniPathway" id="UPA00060"/>
<proteinExistence type="inferred from homology"/>
<dbReference type="PANTHER" id="PTHR31528:SF1">
    <property type="entry name" value="4-AMINO-5-HYDROXYMETHYL-2-METHYLPYRIMIDINE PHOSPHATE SYNTHASE THI11-RELATED"/>
    <property type="match status" value="1"/>
</dbReference>
<keyword evidence="6" id="KW-0479">Metal-binding</keyword>
<dbReference type="PANTHER" id="PTHR31528">
    <property type="entry name" value="4-AMINO-5-HYDROXYMETHYL-2-METHYLPYRIMIDINE PHOSPHATE SYNTHASE THI11-RELATED"/>
    <property type="match status" value="1"/>
</dbReference>
<dbReference type="OrthoDB" id="434407at2759"/>
<dbReference type="eggNOG" id="ENOG502RN2D">
    <property type="taxonomic scope" value="Eukaryota"/>
</dbReference>
<name>C1MS86_MICPC</name>
<dbReference type="OMA" id="IDATWIF"/>
<dbReference type="InterPro" id="IPR015168">
    <property type="entry name" value="SsuA/THI5"/>
</dbReference>
<evidence type="ECO:0000256" key="10">
    <source>
        <dbReference type="ARBA" id="ARBA00033171"/>
    </source>
</evidence>
<dbReference type="Gene3D" id="3.40.190.10">
    <property type="entry name" value="Periplasmic binding protein-like II"/>
    <property type="match status" value="2"/>
</dbReference>
<reference evidence="13 14" key="1">
    <citation type="journal article" date="2009" name="Science">
        <title>Green evolution and dynamic adaptations revealed by genomes of the marine picoeukaryotes Micromonas.</title>
        <authorList>
            <person name="Worden A.Z."/>
            <person name="Lee J.H."/>
            <person name="Mock T."/>
            <person name="Rouze P."/>
            <person name="Simmons M.P."/>
            <person name="Aerts A.L."/>
            <person name="Allen A.E."/>
            <person name="Cuvelier M.L."/>
            <person name="Derelle E."/>
            <person name="Everett M.V."/>
            <person name="Foulon E."/>
            <person name="Grimwood J."/>
            <person name="Gundlach H."/>
            <person name="Henrissat B."/>
            <person name="Napoli C."/>
            <person name="McDonald S.M."/>
            <person name="Parker M.S."/>
            <person name="Rombauts S."/>
            <person name="Salamov A."/>
            <person name="Von Dassow P."/>
            <person name="Badger J.H."/>
            <person name="Coutinho P.M."/>
            <person name="Demir E."/>
            <person name="Dubchak I."/>
            <person name="Gentemann C."/>
            <person name="Eikrem W."/>
            <person name="Gready J.E."/>
            <person name="John U."/>
            <person name="Lanier W."/>
            <person name="Lindquist E.A."/>
            <person name="Lucas S."/>
            <person name="Mayer K.F."/>
            <person name="Moreau H."/>
            <person name="Not F."/>
            <person name="Otillar R."/>
            <person name="Panaud O."/>
            <person name="Pangilinan J."/>
            <person name="Paulsen I."/>
            <person name="Piegu B."/>
            <person name="Poliakov A."/>
            <person name="Robbens S."/>
            <person name="Schmutz J."/>
            <person name="Toulza E."/>
            <person name="Wyss T."/>
            <person name="Zelensky A."/>
            <person name="Zhou K."/>
            <person name="Armbrust E.V."/>
            <person name="Bhattacharya D."/>
            <person name="Goodenough U.W."/>
            <person name="Van de Peer Y."/>
            <person name="Grigoriev I.V."/>
        </authorList>
    </citation>
    <scope>NUCLEOTIDE SEQUENCE [LARGE SCALE GENOMIC DNA]</scope>
    <source>
        <strain evidence="13 14">CCMP1545</strain>
    </source>
</reference>
<evidence type="ECO:0000256" key="11">
    <source>
        <dbReference type="ARBA" id="ARBA00048179"/>
    </source>
</evidence>
<dbReference type="GO" id="GO:0016740">
    <property type="term" value="F:transferase activity"/>
    <property type="evidence" value="ECO:0007669"/>
    <property type="project" value="UniProtKB-KW"/>
</dbReference>
<evidence type="ECO:0000256" key="1">
    <source>
        <dbReference type="ARBA" id="ARBA00003469"/>
    </source>
</evidence>
<evidence type="ECO:0000256" key="8">
    <source>
        <dbReference type="ARBA" id="ARBA00022977"/>
    </source>
</evidence>
<comment type="function">
    <text evidence="1">Responsible for the formation of the pyrimidine heterocycle in the thiamine biosynthesis pathway. Catalyzes the formation of hydroxymethylpyrimidine phosphate (HMP-P) from histidine and pyridoxal phosphate (PLP). The protein uses PLP and the active site histidine to form HMP-P, generating an inactive enzyme. The enzyme can only undergo a single turnover, which suggests it is a suicide enzyme.</text>
</comment>
<organism evidence="14">
    <name type="scientific">Micromonas pusilla (strain CCMP1545)</name>
    <name type="common">Picoplanktonic green alga</name>
    <dbReference type="NCBI Taxonomy" id="564608"/>
    <lineage>
        <taxon>Eukaryota</taxon>
        <taxon>Viridiplantae</taxon>
        <taxon>Chlorophyta</taxon>
        <taxon>Mamiellophyceae</taxon>
        <taxon>Mamiellales</taxon>
        <taxon>Mamiellaceae</taxon>
        <taxon>Micromonas</taxon>
    </lineage>
</organism>
<dbReference type="GO" id="GO:0046872">
    <property type="term" value="F:metal ion binding"/>
    <property type="evidence" value="ECO:0007669"/>
    <property type="project" value="UniProtKB-KW"/>
</dbReference>
<evidence type="ECO:0000259" key="12">
    <source>
        <dbReference type="Pfam" id="PF09084"/>
    </source>
</evidence>
<dbReference type="GeneID" id="9684445"/>
<feature type="domain" description="SsuA/THI5-like" evidence="12">
    <location>
        <begin position="22"/>
        <end position="51"/>
    </location>
</feature>
<comment type="catalytic activity">
    <reaction evidence="11">
        <text>N(6)-(pyridoxal phosphate)-L-lysyl-[4-amino-5-hydroxymethyl-2-methylpyrimidine phosphate synthase] + L-histidyl-[4-amino-5-hydroxymethyl-2-methylpyrimidine phosphate synthase] + 2 Fe(3+) + 4 H2O = L-lysyl-[4-amino-5-hydroxymethyl-2-methylpyrimidine phosphate synthase] + (2S)-2-amino-5-hydroxy-4-oxopentanoyl-[4-amino-5-hydroxymethyl-2-methylpyrimidine phosphate synthase] + 4-amino-2-methyl-5-(phosphooxymethyl)pyrimidine + 3-oxopropanoate + 2 Fe(2+) + 2 H(+)</text>
        <dbReference type="Rhea" id="RHEA:65756"/>
        <dbReference type="Rhea" id="RHEA-COMP:16892"/>
        <dbReference type="Rhea" id="RHEA-COMP:16893"/>
        <dbReference type="Rhea" id="RHEA-COMP:16894"/>
        <dbReference type="Rhea" id="RHEA-COMP:16895"/>
        <dbReference type="ChEBI" id="CHEBI:15377"/>
        <dbReference type="ChEBI" id="CHEBI:15378"/>
        <dbReference type="ChEBI" id="CHEBI:29033"/>
        <dbReference type="ChEBI" id="CHEBI:29034"/>
        <dbReference type="ChEBI" id="CHEBI:29969"/>
        <dbReference type="ChEBI" id="CHEBI:29979"/>
        <dbReference type="ChEBI" id="CHEBI:33190"/>
        <dbReference type="ChEBI" id="CHEBI:58354"/>
        <dbReference type="ChEBI" id="CHEBI:143915"/>
        <dbReference type="ChEBI" id="CHEBI:157692"/>
    </reaction>
    <physiologicalReaction direction="left-to-right" evidence="11">
        <dbReference type="Rhea" id="RHEA:65757"/>
    </physiologicalReaction>
</comment>
<evidence type="ECO:0000256" key="2">
    <source>
        <dbReference type="ARBA" id="ARBA00004948"/>
    </source>
</evidence>
<keyword evidence="9" id="KW-0408">Iron</keyword>
<evidence type="ECO:0000256" key="6">
    <source>
        <dbReference type="ARBA" id="ARBA00022723"/>
    </source>
</evidence>
<dbReference type="InterPro" id="IPR027939">
    <property type="entry name" value="NMT1/THI5"/>
</dbReference>
<dbReference type="SUPFAM" id="SSF53850">
    <property type="entry name" value="Periplasmic binding protein-like II"/>
    <property type="match status" value="1"/>
</dbReference>
<dbReference type="Pfam" id="PF09084">
    <property type="entry name" value="NMT1"/>
    <property type="match status" value="2"/>
</dbReference>